<dbReference type="RefSeq" id="WP_006439172.1">
    <property type="nucleotide sequence ID" value="NZ_DS995355.1"/>
</dbReference>
<organism evidence="1 2">
    <name type="scientific">Peptacetobacter hiranonis (strain DSM 13275 / JCM 10541 / KCTC 15199 / TO-931)</name>
    <name type="common">Clostridium hiranonis</name>
    <dbReference type="NCBI Taxonomy" id="500633"/>
    <lineage>
        <taxon>Bacteria</taxon>
        <taxon>Bacillati</taxon>
        <taxon>Bacillota</taxon>
        <taxon>Clostridia</taxon>
        <taxon>Peptostreptococcales</taxon>
        <taxon>Peptostreptococcaceae</taxon>
        <taxon>Peptacetobacter</taxon>
    </lineage>
</organism>
<reference evidence="1 2" key="2">
    <citation type="submission" date="2008-10" db="EMBL/GenBank/DDBJ databases">
        <title>Draft genome sequence of Clostridium hiranonis (DSM 13275).</title>
        <authorList>
            <person name="Sudarsanam P."/>
            <person name="Ley R."/>
            <person name="Guruge J."/>
            <person name="Turnbaugh P.J."/>
            <person name="Mahowald M."/>
            <person name="Liep D."/>
            <person name="Gordon J."/>
        </authorList>
    </citation>
    <scope>NUCLEOTIDE SEQUENCE [LARGE SCALE GENOMIC DNA]</scope>
    <source>
        <strain evidence="1 2">DSM 13275</strain>
    </source>
</reference>
<keyword evidence="2" id="KW-1185">Reference proteome</keyword>
<sequence>MKKEEKLIKSEKIEINEKIELKDIEMQADPCKGNGHKPCRYNCCNDCHDNTDSWQSMYL</sequence>
<protein>
    <submittedName>
        <fullName evidence="1">Uncharacterized protein</fullName>
    </submittedName>
</protein>
<accession>B6FWK2</accession>
<comment type="caution">
    <text evidence="1">The sequence shown here is derived from an EMBL/GenBank/DDBJ whole genome shotgun (WGS) entry which is preliminary data.</text>
</comment>
<proteinExistence type="predicted"/>
<dbReference type="STRING" id="500633.CLOHIR_00251"/>
<gene>
    <name evidence="1" type="ORF">CLOHIR_00251</name>
</gene>
<evidence type="ECO:0000313" key="1">
    <source>
        <dbReference type="EMBL" id="EEA86109.1"/>
    </source>
</evidence>
<name>B6FWK2_PEPHT</name>
<reference evidence="1 2" key="1">
    <citation type="submission" date="2008-09" db="EMBL/GenBank/DDBJ databases">
        <authorList>
            <person name="Fulton L."/>
            <person name="Clifton S."/>
            <person name="Fulton B."/>
            <person name="Xu J."/>
            <person name="Minx P."/>
            <person name="Pepin K.H."/>
            <person name="Johnson M."/>
            <person name="Thiruvilangam P."/>
            <person name="Bhonagiri V."/>
            <person name="Nash W.E."/>
            <person name="Mardis E.R."/>
            <person name="Wilson R.K."/>
        </authorList>
    </citation>
    <scope>NUCLEOTIDE SEQUENCE [LARGE SCALE GENOMIC DNA]</scope>
    <source>
        <strain evidence="1 2">DSM 13275</strain>
    </source>
</reference>
<dbReference type="HOGENOM" id="CLU_2952157_0_0_9"/>
<dbReference type="AlphaFoldDB" id="B6FWK2"/>
<dbReference type="Proteomes" id="UP000003178">
    <property type="component" value="Unassembled WGS sequence"/>
</dbReference>
<evidence type="ECO:0000313" key="2">
    <source>
        <dbReference type="Proteomes" id="UP000003178"/>
    </source>
</evidence>
<dbReference type="EMBL" id="ABWP01000010">
    <property type="protein sequence ID" value="EEA86109.1"/>
    <property type="molecule type" value="Genomic_DNA"/>
</dbReference>